<dbReference type="InterPro" id="IPR052563">
    <property type="entry name" value="FliK"/>
</dbReference>
<protein>
    <recommendedName>
        <fullName evidence="2">Flagellar hook-length control protein-like C-terminal domain-containing protein</fullName>
    </recommendedName>
</protein>
<dbReference type="PANTHER" id="PTHR37533">
    <property type="entry name" value="FLAGELLAR HOOK-LENGTH CONTROL PROTEIN"/>
    <property type="match status" value="1"/>
</dbReference>
<evidence type="ECO:0000259" key="2">
    <source>
        <dbReference type="Pfam" id="PF02120"/>
    </source>
</evidence>
<feature type="compositionally biased region" description="Low complexity" evidence="1">
    <location>
        <begin position="298"/>
        <end position="311"/>
    </location>
</feature>
<dbReference type="CDD" id="cd17470">
    <property type="entry name" value="T3SS_Flik_C"/>
    <property type="match status" value="1"/>
</dbReference>
<name>A0A3E0TNE1_9GAMM</name>
<dbReference type="InterPro" id="IPR038610">
    <property type="entry name" value="FliK-like_C_sf"/>
</dbReference>
<proteinExistence type="predicted"/>
<organism evidence="3 4">
    <name type="scientific">Thalassotalea euphylliae</name>
    <dbReference type="NCBI Taxonomy" id="1655234"/>
    <lineage>
        <taxon>Bacteria</taxon>
        <taxon>Pseudomonadati</taxon>
        <taxon>Pseudomonadota</taxon>
        <taxon>Gammaproteobacteria</taxon>
        <taxon>Alteromonadales</taxon>
        <taxon>Colwelliaceae</taxon>
        <taxon>Thalassotalea</taxon>
    </lineage>
</organism>
<accession>A0A3E0TNE1</accession>
<feature type="compositionally biased region" description="Polar residues" evidence="1">
    <location>
        <begin position="179"/>
        <end position="188"/>
    </location>
</feature>
<feature type="compositionally biased region" description="Polar residues" evidence="1">
    <location>
        <begin position="436"/>
        <end position="445"/>
    </location>
</feature>
<feature type="compositionally biased region" description="Polar residues" evidence="1">
    <location>
        <begin position="41"/>
        <end position="53"/>
    </location>
</feature>
<dbReference type="Gene3D" id="3.30.750.140">
    <property type="match status" value="1"/>
</dbReference>
<feature type="region of interest" description="Disordered" evidence="1">
    <location>
        <begin position="459"/>
        <end position="492"/>
    </location>
</feature>
<dbReference type="PANTHER" id="PTHR37533:SF2">
    <property type="entry name" value="FLAGELLAR HOOK-LENGTH CONTROL PROTEIN"/>
    <property type="match status" value="1"/>
</dbReference>
<feature type="compositionally biased region" description="Low complexity" evidence="1">
    <location>
        <begin position="417"/>
        <end position="435"/>
    </location>
</feature>
<dbReference type="Pfam" id="PF02120">
    <property type="entry name" value="Flg_hook"/>
    <property type="match status" value="1"/>
</dbReference>
<feature type="compositionally biased region" description="Low complexity" evidence="1">
    <location>
        <begin position="464"/>
        <end position="476"/>
    </location>
</feature>
<feature type="compositionally biased region" description="Polar residues" evidence="1">
    <location>
        <begin position="478"/>
        <end position="492"/>
    </location>
</feature>
<dbReference type="EMBL" id="QUOU01000001">
    <property type="protein sequence ID" value="REL26076.1"/>
    <property type="molecule type" value="Genomic_DNA"/>
</dbReference>
<feature type="region of interest" description="Disordered" evidence="1">
    <location>
        <begin position="295"/>
        <end position="445"/>
    </location>
</feature>
<dbReference type="OrthoDB" id="1792985at2"/>
<sequence>MTRVNVLSVDRLQTTDLVAEAPASNNKATGNGEFSRLVDDQVQSQQANANKVANVSAREQRSSLKRDDQQSASNSNEITQNEQTAASASEQSRDKLSGETSDDASSNSSAPSASKHSGDDQSASEVESTDELSDEATKNAEIANTQTDKLATSTGEAALKPKAQAKPDDFMTLLAKSEQLLSSKMTENSTDESTADTAVTSREDVVVNIKGGSESTNQAAGTSQAKNHTLAQQVASHLTDESSEECDGETTESNKHNSKLIEVGLAQSKADASNVAQNAKSQVVTPSSDATLSDVRFSGAEQAEAEQAGSELTEEQIANARLVTSDEAEREALAGGSANGLSTNNQSAGNPSLGNQSTSNQANSPQSGKAQSDANSTVAGQTPSVPNQNGVVDENTEQVLDAEQSGSRESDVQLAASQQTSTQQTINQQKSTNNSGSQPSAHVQQLNAIANDGAEEQLAQGFSEAEQQAAELAKQSEVADQQAQLSGQPPRSSFAESLIAANAGQPTATSTIANSDSLTAEQIERLEAVSSKVIDSNLDIKKAQQLQTETINIYRRDFAEAVKDKVMVLVNQKLQQVDIQLDPPELGNVHVRVNLQGDQAAVNFTVQNPQAKDALEQHMDKLRDMLQESGVDVGDANVAQQQQGNGQQQGRMTQGHGAVDEVTAIPDNIAQLVKGSATGIDFYA</sequence>
<reference evidence="3 4" key="1">
    <citation type="submission" date="2018-08" db="EMBL/GenBank/DDBJ databases">
        <title>Thalassotalea euphylliae genome.</title>
        <authorList>
            <person name="Summers S."/>
            <person name="Rice S.A."/>
            <person name="Freckelton M.L."/>
            <person name="Nedved B.T."/>
            <person name="Hadfield M.G."/>
        </authorList>
    </citation>
    <scope>NUCLEOTIDE SEQUENCE [LARGE SCALE GENOMIC DNA]</scope>
    <source>
        <strain evidence="3 4">H1</strain>
    </source>
</reference>
<dbReference type="InterPro" id="IPR021136">
    <property type="entry name" value="Flagellar_hook_control-like_C"/>
</dbReference>
<gene>
    <name evidence="3" type="ORF">DXX93_05480</name>
</gene>
<feature type="compositionally biased region" description="Acidic residues" evidence="1">
    <location>
        <begin position="241"/>
        <end position="250"/>
    </location>
</feature>
<evidence type="ECO:0000256" key="1">
    <source>
        <dbReference type="SAM" id="MobiDB-lite"/>
    </source>
</evidence>
<feature type="compositionally biased region" description="Polar residues" evidence="1">
    <location>
        <begin position="142"/>
        <end position="155"/>
    </location>
</feature>
<evidence type="ECO:0000313" key="3">
    <source>
        <dbReference type="EMBL" id="REL26076.1"/>
    </source>
</evidence>
<dbReference type="AlphaFoldDB" id="A0A3E0TNE1"/>
<dbReference type="Proteomes" id="UP000256478">
    <property type="component" value="Unassembled WGS sequence"/>
</dbReference>
<feature type="compositionally biased region" description="Polar residues" evidence="1">
    <location>
        <begin position="339"/>
        <end position="390"/>
    </location>
</feature>
<feature type="domain" description="Flagellar hook-length control protein-like C-terminal" evidence="2">
    <location>
        <begin position="564"/>
        <end position="646"/>
    </location>
</feature>
<feature type="compositionally biased region" description="Polar residues" evidence="1">
    <location>
        <begin position="70"/>
        <end position="90"/>
    </location>
</feature>
<evidence type="ECO:0000313" key="4">
    <source>
        <dbReference type="Proteomes" id="UP000256478"/>
    </source>
</evidence>
<feature type="region of interest" description="Disordered" evidence="1">
    <location>
        <begin position="18"/>
        <end position="257"/>
    </location>
</feature>
<feature type="compositionally biased region" description="Basic and acidic residues" evidence="1">
    <location>
        <begin position="58"/>
        <end position="69"/>
    </location>
</feature>
<feature type="compositionally biased region" description="Low complexity" evidence="1">
    <location>
        <begin position="103"/>
        <end position="115"/>
    </location>
</feature>
<dbReference type="RefSeq" id="WP_116007197.1">
    <property type="nucleotide sequence ID" value="NZ_QUOU01000001.1"/>
</dbReference>
<comment type="caution">
    <text evidence="3">The sequence shown here is derived from an EMBL/GenBank/DDBJ whole genome shotgun (WGS) entry which is preliminary data.</text>
</comment>
<feature type="compositionally biased region" description="Polar residues" evidence="1">
    <location>
        <begin position="213"/>
        <end position="236"/>
    </location>
</feature>